<evidence type="ECO:0000256" key="2">
    <source>
        <dbReference type="ARBA" id="ARBA00022801"/>
    </source>
</evidence>
<keyword evidence="3 7" id="KW-0347">Helicase</keyword>
<dbReference type="GO" id="GO:0005829">
    <property type="term" value="C:cytosol"/>
    <property type="evidence" value="ECO:0007669"/>
    <property type="project" value="TreeGrafter"/>
</dbReference>
<accession>N1RZ79</accession>
<feature type="domain" description="DEAD/DEAH-box helicase" evidence="6">
    <location>
        <begin position="312"/>
        <end position="371"/>
    </location>
</feature>
<evidence type="ECO:0000256" key="1">
    <source>
        <dbReference type="ARBA" id="ARBA00022741"/>
    </source>
</evidence>
<dbReference type="InterPro" id="IPR011545">
    <property type="entry name" value="DEAD/DEAH_box_helicase_dom"/>
</dbReference>
<evidence type="ECO:0000313" key="7">
    <source>
        <dbReference type="EMBL" id="EMT71139.1"/>
    </source>
</evidence>
<dbReference type="STRING" id="1229665.N1RZ79"/>
<gene>
    <name evidence="7" type="ORF">FOC4_g10009634</name>
</gene>
<dbReference type="EMBL" id="KB726307">
    <property type="protein sequence ID" value="EMT71139.1"/>
    <property type="molecule type" value="Genomic_DNA"/>
</dbReference>
<dbReference type="InterPro" id="IPR050079">
    <property type="entry name" value="DEAD_box_RNA_helicase"/>
</dbReference>
<keyword evidence="2" id="KW-0378">Hydrolase</keyword>
<dbReference type="SUPFAM" id="SSF52540">
    <property type="entry name" value="P-loop containing nucleoside triphosphate hydrolases"/>
    <property type="match status" value="1"/>
</dbReference>
<name>N1RZ79_FUSC4</name>
<keyword evidence="1" id="KW-0547">Nucleotide-binding</keyword>
<dbReference type="Pfam" id="PF00270">
    <property type="entry name" value="DEAD"/>
    <property type="match status" value="1"/>
</dbReference>
<protein>
    <submittedName>
        <fullName evidence="7">ATP-dependent RNA helicase DED1</fullName>
    </submittedName>
</protein>
<dbReference type="Gene3D" id="3.40.50.300">
    <property type="entry name" value="P-loop containing nucleotide triphosphate hydrolases"/>
    <property type="match status" value="1"/>
</dbReference>
<evidence type="ECO:0000256" key="4">
    <source>
        <dbReference type="ARBA" id="ARBA00022840"/>
    </source>
</evidence>
<dbReference type="PANTHER" id="PTHR47959:SF10">
    <property type="entry name" value="ATP-DEPENDENT RNA HELICASE RHLB"/>
    <property type="match status" value="1"/>
</dbReference>
<evidence type="ECO:0000259" key="6">
    <source>
        <dbReference type="Pfam" id="PF00270"/>
    </source>
</evidence>
<dbReference type="HOGENOM" id="CLU_723697_0_0_1"/>
<organism evidence="7 8">
    <name type="scientific">Fusarium oxysporum f. sp. cubense (strain race 4)</name>
    <name type="common">Panama disease fungus</name>
    <dbReference type="NCBI Taxonomy" id="2502994"/>
    <lineage>
        <taxon>Eukaryota</taxon>
        <taxon>Fungi</taxon>
        <taxon>Dikarya</taxon>
        <taxon>Ascomycota</taxon>
        <taxon>Pezizomycotina</taxon>
        <taxon>Sordariomycetes</taxon>
        <taxon>Hypocreomycetidae</taxon>
        <taxon>Hypocreales</taxon>
        <taxon>Nectriaceae</taxon>
        <taxon>Fusarium</taxon>
        <taxon>Fusarium oxysporum species complex</taxon>
    </lineage>
</organism>
<dbReference type="Proteomes" id="UP000016929">
    <property type="component" value="Unassembled WGS sequence"/>
</dbReference>
<proteinExistence type="predicted"/>
<evidence type="ECO:0000256" key="3">
    <source>
        <dbReference type="ARBA" id="ARBA00022806"/>
    </source>
</evidence>
<dbReference type="GO" id="GO:0016787">
    <property type="term" value="F:hydrolase activity"/>
    <property type="evidence" value="ECO:0007669"/>
    <property type="project" value="UniProtKB-KW"/>
</dbReference>
<evidence type="ECO:0000313" key="8">
    <source>
        <dbReference type="Proteomes" id="UP000016929"/>
    </source>
</evidence>
<evidence type="ECO:0000256" key="5">
    <source>
        <dbReference type="ARBA" id="ARBA00022884"/>
    </source>
</evidence>
<reference evidence="8" key="1">
    <citation type="submission" date="2012-09" db="EMBL/GenBank/DDBJ databases">
        <title>Genome sequencing and comparative transcriptomics of race 1 and race 4 of banana pathogen: Fusarium oxysporum f. sp. cubense.</title>
        <authorList>
            <person name="Fang X."/>
            <person name="Huang J."/>
        </authorList>
    </citation>
    <scope>NUCLEOTIDE SEQUENCE [LARGE SCALE GENOMIC DNA]</scope>
    <source>
        <strain evidence="8">race 4</strain>
    </source>
</reference>
<keyword evidence="4" id="KW-0067">ATP-binding</keyword>
<sequence>MNLPPRILLGGPERAENAALIPYPNLPPPAPNSSPRPGLAAMPPASGQTPESFGSWFIDPGYLLSGLLEVWYAAHGVDIITANGFASIVASITSPVISGVPSTRVAVGVGFWVSLKLGFANIIFRNILLQEFGDLLVRFNPLPFPLGIPSIPTTSIISSLSVSSIPTTSLTTVVSTPSIPTTSIISSLSISSIPITSLITVVSTLRVSWLVSSSVRVRTLGHRLKLQVVAGITLRNILLQEVGYLVLGLEQCSEAALDIVSSRPKRKDVATPRWPGWGICTHSMVVELFGVKAAGSCCVSSQHLDVREGLDEVTSEPLVLIVVPTRELAVQIFNEARKLCYRTMLRPGVVYGGVPLKEQTLLLQKGCDVLIRFIYHVQFVIM</sequence>
<dbReference type="GO" id="GO:0003724">
    <property type="term" value="F:RNA helicase activity"/>
    <property type="evidence" value="ECO:0007669"/>
    <property type="project" value="TreeGrafter"/>
</dbReference>
<dbReference type="PANTHER" id="PTHR47959">
    <property type="entry name" value="ATP-DEPENDENT RNA HELICASE RHLE-RELATED"/>
    <property type="match status" value="1"/>
</dbReference>
<dbReference type="InterPro" id="IPR027417">
    <property type="entry name" value="P-loop_NTPase"/>
</dbReference>
<reference evidence="8" key="2">
    <citation type="journal article" date="2014" name="PLoS ONE">
        <title>Genome and Transcriptome Analysis of the Fungal Pathogen Fusarium oxysporum f. sp. cubense Causing Banana Vascular Wilt Disease.</title>
        <authorList>
            <person name="Guo L."/>
            <person name="Han L."/>
            <person name="Yang L."/>
            <person name="Zeng H."/>
            <person name="Fan D."/>
            <person name="Zhu Y."/>
            <person name="Feng Y."/>
            <person name="Wang G."/>
            <person name="Peng C."/>
            <person name="Jiang X."/>
            <person name="Zhou D."/>
            <person name="Ni P."/>
            <person name="Liang C."/>
            <person name="Liu L."/>
            <person name="Wang J."/>
            <person name="Mao C."/>
            <person name="Fang X."/>
            <person name="Peng M."/>
            <person name="Huang J."/>
        </authorList>
    </citation>
    <scope>NUCLEOTIDE SEQUENCE [LARGE SCALE GENOMIC DNA]</scope>
    <source>
        <strain evidence="8">race 4</strain>
    </source>
</reference>
<keyword evidence="8" id="KW-1185">Reference proteome</keyword>
<keyword evidence="5" id="KW-0694">RNA-binding</keyword>
<dbReference type="GO" id="GO:0005524">
    <property type="term" value="F:ATP binding"/>
    <property type="evidence" value="ECO:0007669"/>
    <property type="project" value="UniProtKB-KW"/>
</dbReference>
<dbReference type="GO" id="GO:0003723">
    <property type="term" value="F:RNA binding"/>
    <property type="evidence" value="ECO:0007669"/>
    <property type="project" value="UniProtKB-KW"/>
</dbReference>
<dbReference type="AlphaFoldDB" id="N1RZ79"/>